<feature type="transmembrane region" description="Helical" evidence="7">
    <location>
        <begin position="270"/>
        <end position="295"/>
    </location>
</feature>
<dbReference type="PANTHER" id="PTHR34978:SF3">
    <property type="entry name" value="SLR0241 PROTEIN"/>
    <property type="match status" value="1"/>
</dbReference>
<evidence type="ECO:0000256" key="6">
    <source>
        <dbReference type="RuleBase" id="RU003983"/>
    </source>
</evidence>
<keyword evidence="5 6" id="KW-0482">Metalloprotease</keyword>
<dbReference type="GO" id="GO:0006508">
    <property type="term" value="P:proteolysis"/>
    <property type="evidence" value="ECO:0007669"/>
    <property type="project" value="UniProtKB-KW"/>
</dbReference>
<keyword evidence="2" id="KW-0479">Metal-binding</keyword>
<evidence type="ECO:0000313" key="9">
    <source>
        <dbReference type="EMBL" id="MBE1611341.1"/>
    </source>
</evidence>
<dbReference type="InterPro" id="IPR052173">
    <property type="entry name" value="Beta-lactam_resp_regulator"/>
</dbReference>
<name>A0A927RNQ1_9ACTN</name>
<dbReference type="EMBL" id="JADBEM010000001">
    <property type="protein sequence ID" value="MBE1611341.1"/>
    <property type="molecule type" value="Genomic_DNA"/>
</dbReference>
<keyword evidence="7" id="KW-1133">Transmembrane helix</keyword>
<organism evidence="9 10">
    <name type="scientific">Actinopolymorpha pittospori</name>
    <dbReference type="NCBI Taxonomy" id="648752"/>
    <lineage>
        <taxon>Bacteria</taxon>
        <taxon>Bacillati</taxon>
        <taxon>Actinomycetota</taxon>
        <taxon>Actinomycetes</taxon>
        <taxon>Propionibacteriales</taxon>
        <taxon>Actinopolymorphaceae</taxon>
        <taxon>Actinopolymorpha</taxon>
    </lineage>
</organism>
<evidence type="ECO:0000313" key="10">
    <source>
        <dbReference type="Proteomes" id="UP000638648"/>
    </source>
</evidence>
<comment type="similarity">
    <text evidence="6">Belongs to the peptidase M48 family.</text>
</comment>
<evidence type="ECO:0000256" key="3">
    <source>
        <dbReference type="ARBA" id="ARBA00022801"/>
    </source>
</evidence>
<dbReference type="Pfam" id="PF01435">
    <property type="entry name" value="Peptidase_M48"/>
    <property type="match status" value="1"/>
</dbReference>
<dbReference type="CDD" id="cd07326">
    <property type="entry name" value="M56_BlaR1_MecR1_like"/>
    <property type="match status" value="1"/>
</dbReference>
<dbReference type="AlphaFoldDB" id="A0A927RNQ1"/>
<keyword evidence="3 6" id="KW-0378">Hydrolase</keyword>
<keyword evidence="1 6" id="KW-0645">Protease</keyword>
<sequence>MTPVALGMLALLLTWPVPELLGRARWPMRVPRAAIVLWQALALAAVLAALGAGLSLGMNVLLQPDRGAVAIVLHSLVTLLTCMVFVRLVWATVKVAVRTRARRRHHRMLVDLLATPGRRVHHGDLVVPGIRVLSENTPFAYCLPSVRESRVVVSSGTLDQLEPEELRAVLSHELAHLRARHDLVLEAFTALREAFPRWVRSRTALEQGHLLIEMLADDAARRRVGAPPVARALVALASTPSAPTGGLAAGGVGTLARVRRLAMPSESHRALALATYLAAGGLVVVPTVTLAIPWLSGLAELLR</sequence>
<feature type="transmembrane region" description="Helical" evidence="7">
    <location>
        <begin position="34"/>
        <end position="56"/>
    </location>
</feature>
<evidence type="ECO:0000256" key="4">
    <source>
        <dbReference type="ARBA" id="ARBA00022833"/>
    </source>
</evidence>
<evidence type="ECO:0000256" key="2">
    <source>
        <dbReference type="ARBA" id="ARBA00022723"/>
    </source>
</evidence>
<dbReference type="Gene3D" id="3.30.2010.10">
    <property type="entry name" value="Metalloproteases ('zincins'), catalytic domain"/>
    <property type="match status" value="1"/>
</dbReference>
<comment type="caution">
    <text evidence="9">The sequence shown here is derived from an EMBL/GenBank/DDBJ whole genome shotgun (WGS) entry which is preliminary data.</text>
</comment>
<feature type="transmembrane region" description="Helical" evidence="7">
    <location>
        <begin position="68"/>
        <end position="97"/>
    </location>
</feature>
<dbReference type="InterPro" id="IPR001915">
    <property type="entry name" value="Peptidase_M48"/>
</dbReference>
<protein>
    <recommendedName>
        <fullName evidence="8">Peptidase M48 domain-containing protein</fullName>
    </recommendedName>
</protein>
<evidence type="ECO:0000256" key="7">
    <source>
        <dbReference type="SAM" id="Phobius"/>
    </source>
</evidence>
<dbReference type="RefSeq" id="WP_192754567.1">
    <property type="nucleotide sequence ID" value="NZ_BAABJL010000042.1"/>
</dbReference>
<keyword evidence="4 6" id="KW-0862">Zinc</keyword>
<keyword evidence="7" id="KW-0472">Membrane</keyword>
<evidence type="ECO:0000259" key="8">
    <source>
        <dbReference type="Pfam" id="PF01435"/>
    </source>
</evidence>
<evidence type="ECO:0000256" key="5">
    <source>
        <dbReference type="ARBA" id="ARBA00023049"/>
    </source>
</evidence>
<feature type="domain" description="Peptidase M48" evidence="8">
    <location>
        <begin position="132"/>
        <end position="185"/>
    </location>
</feature>
<proteinExistence type="inferred from homology"/>
<accession>A0A927RNQ1</accession>
<dbReference type="Proteomes" id="UP000638648">
    <property type="component" value="Unassembled WGS sequence"/>
</dbReference>
<comment type="cofactor">
    <cofactor evidence="6">
        <name>Zn(2+)</name>
        <dbReference type="ChEBI" id="CHEBI:29105"/>
    </cofactor>
    <text evidence="6">Binds 1 zinc ion per subunit.</text>
</comment>
<dbReference type="GO" id="GO:0046872">
    <property type="term" value="F:metal ion binding"/>
    <property type="evidence" value="ECO:0007669"/>
    <property type="project" value="UniProtKB-KW"/>
</dbReference>
<gene>
    <name evidence="9" type="ORF">HEB94_008189</name>
</gene>
<reference evidence="9" key="1">
    <citation type="submission" date="2020-10" db="EMBL/GenBank/DDBJ databases">
        <title>Sequencing the genomes of 1000 actinobacteria strains.</title>
        <authorList>
            <person name="Klenk H.-P."/>
        </authorList>
    </citation>
    <scope>NUCLEOTIDE SEQUENCE</scope>
    <source>
        <strain evidence="9">DSM 45354</strain>
    </source>
</reference>
<dbReference type="GO" id="GO:0004222">
    <property type="term" value="F:metalloendopeptidase activity"/>
    <property type="evidence" value="ECO:0007669"/>
    <property type="project" value="InterPro"/>
</dbReference>
<dbReference type="PANTHER" id="PTHR34978">
    <property type="entry name" value="POSSIBLE SENSOR-TRANSDUCER PROTEIN BLAR"/>
    <property type="match status" value="1"/>
</dbReference>
<evidence type="ECO:0000256" key="1">
    <source>
        <dbReference type="ARBA" id="ARBA00022670"/>
    </source>
</evidence>
<feature type="transmembrane region" description="Helical" evidence="7">
    <location>
        <begin position="6"/>
        <end position="22"/>
    </location>
</feature>
<keyword evidence="7" id="KW-0812">Transmembrane</keyword>
<keyword evidence="10" id="KW-1185">Reference proteome</keyword>